<sequence length="135" mass="16172">MVQICGMRRKGGLRGIWMMEPRRVGSIVWTWHILGLINSNIDVGSVYGYVWRSWTRSSISYRTWNRRKTNRDRAMVKKRIEKKDNLKCEHRHESVLENNSDHRIVNCKDTIKRKEKREPVRDDDDDDDDDDGRVE</sequence>
<proteinExistence type="predicted"/>
<organism evidence="2 3">
    <name type="scientific">Melanopsichium pennsylvanicum</name>
    <dbReference type="NCBI Taxonomy" id="63383"/>
    <lineage>
        <taxon>Eukaryota</taxon>
        <taxon>Fungi</taxon>
        <taxon>Dikarya</taxon>
        <taxon>Basidiomycota</taxon>
        <taxon>Ustilaginomycotina</taxon>
        <taxon>Ustilaginomycetes</taxon>
        <taxon>Ustilaginales</taxon>
        <taxon>Ustilaginaceae</taxon>
        <taxon>Melanopsichium</taxon>
    </lineage>
</organism>
<feature type="compositionally biased region" description="Acidic residues" evidence="1">
    <location>
        <begin position="121"/>
        <end position="135"/>
    </location>
</feature>
<dbReference type="EMBL" id="OAPG01000021">
    <property type="protein sequence ID" value="SNX87741.1"/>
    <property type="molecule type" value="Genomic_DNA"/>
</dbReference>
<evidence type="ECO:0000313" key="3">
    <source>
        <dbReference type="Proteomes" id="UP001294444"/>
    </source>
</evidence>
<evidence type="ECO:0000313" key="2">
    <source>
        <dbReference type="EMBL" id="SNX87741.1"/>
    </source>
</evidence>
<dbReference type="Proteomes" id="UP001294444">
    <property type="component" value="Unassembled WGS sequence"/>
</dbReference>
<dbReference type="AlphaFoldDB" id="A0AAJ4XTK5"/>
<keyword evidence="3" id="KW-1185">Reference proteome</keyword>
<feature type="compositionally biased region" description="Basic and acidic residues" evidence="1">
    <location>
        <begin position="110"/>
        <end position="120"/>
    </location>
</feature>
<accession>A0AAJ4XTK5</accession>
<evidence type="ECO:0000256" key="1">
    <source>
        <dbReference type="SAM" id="MobiDB-lite"/>
    </source>
</evidence>
<name>A0AAJ4XTK5_9BASI</name>
<reference evidence="2" key="1">
    <citation type="submission" date="2023-10" db="EMBL/GenBank/DDBJ databases">
        <authorList>
            <person name="Guldener U."/>
        </authorList>
    </citation>
    <scope>NUCLEOTIDE SEQUENCE</scope>
    <source>
        <strain evidence="2">Mp4</strain>
    </source>
</reference>
<protein>
    <submittedName>
        <fullName evidence="2">Uncharacterized protein</fullName>
    </submittedName>
</protein>
<comment type="caution">
    <text evidence="2">The sequence shown here is derived from an EMBL/GenBank/DDBJ whole genome shotgun (WGS) entry which is preliminary data.</text>
</comment>
<feature type="region of interest" description="Disordered" evidence="1">
    <location>
        <begin position="110"/>
        <end position="135"/>
    </location>
</feature>
<gene>
    <name evidence="2" type="ORF">MEPE_06451</name>
</gene>